<organism evidence="1">
    <name type="scientific">Anguilla anguilla</name>
    <name type="common">European freshwater eel</name>
    <name type="synonym">Muraena anguilla</name>
    <dbReference type="NCBI Taxonomy" id="7936"/>
    <lineage>
        <taxon>Eukaryota</taxon>
        <taxon>Metazoa</taxon>
        <taxon>Chordata</taxon>
        <taxon>Craniata</taxon>
        <taxon>Vertebrata</taxon>
        <taxon>Euteleostomi</taxon>
        <taxon>Actinopterygii</taxon>
        <taxon>Neopterygii</taxon>
        <taxon>Teleostei</taxon>
        <taxon>Anguilliformes</taxon>
        <taxon>Anguillidae</taxon>
        <taxon>Anguilla</taxon>
    </lineage>
</organism>
<dbReference type="AlphaFoldDB" id="A0A0E9TDR4"/>
<dbReference type="EMBL" id="GBXM01057709">
    <property type="protein sequence ID" value="JAH50868.1"/>
    <property type="molecule type" value="Transcribed_RNA"/>
</dbReference>
<accession>A0A0E9TDR4</accession>
<name>A0A0E9TDR4_ANGAN</name>
<protein>
    <submittedName>
        <fullName evidence="1">Uncharacterized protein</fullName>
    </submittedName>
</protein>
<reference evidence="1" key="1">
    <citation type="submission" date="2014-11" db="EMBL/GenBank/DDBJ databases">
        <authorList>
            <person name="Amaro Gonzalez C."/>
        </authorList>
    </citation>
    <scope>NUCLEOTIDE SEQUENCE</scope>
</reference>
<evidence type="ECO:0000313" key="1">
    <source>
        <dbReference type="EMBL" id="JAH50868.1"/>
    </source>
</evidence>
<proteinExistence type="predicted"/>
<sequence>MGTQNWTYLLWRVICTSCTTQWYPWTGSGWRRSSRN</sequence>
<reference evidence="1" key="2">
    <citation type="journal article" date="2015" name="Fish Shellfish Immunol.">
        <title>Early steps in the European eel (Anguilla anguilla)-Vibrio vulnificus interaction in the gills: Role of the RtxA13 toxin.</title>
        <authorList>
            <person name="Callol A."/>
            <person name="Pajuelo D."/>
            <person name="Ebbesson L."/>
            <person name="Teles M."/>
            <person name="MacKenzie S."/>
            <person name="Amaro C."/>
        </authorList>
    </citation>
    <scope>NUCLEOTIDE SEQUENCE</scope>
</reference>